<dbReference type="EMBL" id="KZ819635">
    <property type="protein sequence ID" value="PWN92287.1"/>
    <property type="molecule type" value="Genomic_DNA"/>
</dbReference>
<name>A0A316YSB8_9BASI</name>
<dbReference type="FunCoup" id="A0A316YSB8">
    <property type="interactions" value="518"/>
</dbReference>
<keyword evidence="19" id="KW-1185">Reference proteome</keyword>
<reference evidence="18" key="1">
    <citation type="journal article" date="2018" name="Mol. Biol. Evol.">
        <title>Broad Genomic Sampling Reveals a Smut Pathogenic Ancestry of the Fungal Clade Ustilaginomycotina.</title>
        <authorList>
            <person name="Kijpornyongpan T."/>
            <person name="Mondo S.J."/>
            <person name="Barry K."/>
            <person name="Sandor L."/>
            <person name="Lee J."/>
            <person name="Lipzen A."/>
            <person name="Pangilinan J."/>
            <person name="LaButti K."/>
            <person name="Hainaut M."/>
            <person name="Henrissat B."/>
            <person name="Grigoriev I.V."/>
            <person name="Spatafora J.W."/>
            <person name="Aime M.C."/>
        </authorList>
    </citation>
    <scope>NUCLEOTIDE SEQUENCE [LARGE SCALE GENOMIC DNA]</scope>
    <source>
        <strain evidence="18">MCA 4198</strain>
    </source>
</reference>
<keyword evidence="5" id="KW-0547">Nucleotide-binding</keyword>
<dbReference type="GO" id="GO:0036222">
    <property type="term" value="F:XTP diphosphatase activity"/>
    <property type="evidence" value="ECO:0007669"/>
    <property type="project" value="UniProtKB-ARBA"/>
</dbReference>
<evidence type="ECO:0000256" key="6">
    <source>
        <dbReference type="ARBA" id="ARBA00022801"/>
    </source>
</evidence>
<dbReference type="AlphaFoldDB" id="A0A316YSB8"/>
<evidence type="ECO:0000256" key="15">
    <source>
        <dbReference type="ARBA" id="ARBA00083186"/>
    </source>
</evidence>
<dbReference type="Pfam" id="PF01725">
    <property type="entry name" value="Ham1p_like"/>
    <property type="match status" value="1"/>
</dbReference>
<dbReference type="GO" id="GO:0000166">
    <property type="term" value="F:nucleotide binding"/>
    <property type="evidence" value="ECO:0007669"/>
    <property type="project" value="UniProtKB-KW"/>
</dbReference>
<dbReference type="GO" id="GO:0009117">
    <property type="term" value="P:nucleotide metabolic process"/>
    <property type="evidence" value="ECO:0007669"/>
    <property type="project" value="UniProtKB-KW"/>
</dbReference>
<dbReference type="PANTHER" id="PTHR11067:SF9">
    <property type="entry name" value="INOSINE TRIPHOSPHATE PYROPHOSPHATASE"/>
    <property type="match status" value="1"/>
</dbReference>
<evidence type="ECO:0000256" key="1">
    <source>
        <dbReference type="ARBA" id="ARBA00001946"/>
    </source>
</evidence>
<evidence type="ECO:0000256" key="11">
    <source>
        <dbReference type="ARBA" id="ARBA00066468"/>
    </source>
</evidence>
<dbReference type="Proteomes" id="UP000245768">
    <property type="component" value="Unassembled WGS sequence"/>
</dbReference>
<dbReference type="OrthoDB" id="6288734at2759"/>
<evidence type="ECO:0000313" key="19">
    <source>
        <dbReference type="Proteomes" id="UP000245768"/>
    </source>
</evidence>
<evidence type="ECO:0000256" key="4">
    <source>
        <dbReference type="ARBA" id="ARBA00022723"/>
    </source>
</evidence>
<dbReference type="GO" id="GO:0036220">
    <property type="term" value="F:ITP diphosphatase activity"/>
    <property type="evidence" value="ECO:0007669"/>
    <property type="project" value="UniProtKB-EC"/>
</dbReference>
<dbReference type="Gene3D" id="3.90.950.10">
    <property type="match status" value="1"/>
</dbReference>
<sequence>MTALVSPPGPLLIATHNAGKLREFRQLLHPLGFQVLSAGDANLEEPEETGTTFEANAQIKSLAAARVAKVASLSDDSGLCVDGLEGAPGIYSARWAGPSKDFAKAMEDVNDQLNAKGLIRPEQRRAKFVAVLSLADPDGSTTTEFRGEVHGHIVWPPRGNNGFGYDACFQPDDEICQGKTFGELSAEEKHGWAPGAQSALSHRARAFKLFARDALGLKDA</sequence>
<evidence type="ECO:0000256" key="16">
    <source>
        <dbReference type="ARBA" id="ARBA00083635"/>
    </source>
</evidence>
<dbReference type="CDD" id="cd00515">
    <property type="entry name" value="HAM1"/>
    <property type="match status" value="1"/>
</dbReference>
<evidence type="ECO:0000313" key="18">
    <source>
        <dbReference type="EMBL" id="PWN92287.1"/>
    </source>
</evidence>
<dbReference type="InterPro" id="IPR029001">
    <property type="entry name" value="ITPase-like_fam"/>
</dbReference>
<evidence type="ECO:0000256" key="13">
    <source>
        <dbReference type="ARBA" id="ARBA00075987"/>
    </source>
</evidence>
<comment type="cofactor">
    <cofactor evidence="1">
        <name>Mg(2+)</name>
        <dbReference type="ChEBI" id="CHEBI:18420"/>
    </cofactor>
</comment>
<keyword evidence="4" id="KW-0479">Metal-binding</keyword>
<evidence type="ECO:0000256" key="3">
    <source>
        <dbReference type="ARBA" id="ARBA00011738"/>
    </source>
</evidence>
<dbReference type="InParanoid" id="A0A316YSB8"/>
<dbReference type="FunFam" id="3.90.950.10:FF:000001">
    <property type="entry name" value="dITP/XTP pyrophosphatase"/>
    <property type="match status" value="1"/>
</dbReference>
<dbReference type="GO" id="GO:0035870">
    <property type="term" value="F:dITP diphosphatase activity"/>
    <property type="evidence" value="ECO:0007669"/>
    <property type="project" value="UniProtKB-ARBA"/>
</dbReference>
<dbReference type="PANTHER" id="PTHR11067">
    <property type="entry name" value="INOSINE TRIPHOSPHATE PYROPHOSPHATASE/HAM1 PROTEIN"/>
    <property type="match status" value="1"/>
</dbReference>
<dbReference type="RefSeq" id="XP_025379485.1">
    <property type="nucleotide sequence ID" value="XM_025525758.1"/>
</dbReference>
<dbReference type="EC" id="3.6.1.66" evidence="11"/>
<evidence type="ECO:0000256" key="17">
    <source>
        <dbReference type="RuleBase" id="RU003781"/>
    </source>
</evidence>
<comment type="catalytic activity">
    <reaction evidence="9">
        <text>dITP + H2O = dIMP + diphosphate + H(+)</text>
        <dbReference type="Rhea" id="RHEA:28342"/>
        <dbReference type="ChEBI" id="CHEBI:15377"/>
        <dbReference type="ChEBI" id="CHEBI:15378"/>
        <dbReference type="ChEBI" id="CHEBI:33019"/>
        <dbReference type="ChEBI" id="CHEBI:61194"/>
        <dbReference type="ChEBI" id="CHEBI:61382"/>
        <dbReference type="EC" id="3.6.1.66"/>
    </reaction>
</comment>
<comment type="similarity">
    <text evidence="2 17">Belongs to the HAM1 NTPase family.</text>
</comment>
<evidence type="ECO:0000256" key="14">
    <source>
        <dbReference type="ARBA" id="ARBA00078805"/>
    </source>
</evidence>
<keyword evidence="8" id="KW-0546">Nucleotide metabolism</keyword>
<dbReference type="InterPro" id="IPR020922">
    <property type="entry name" value="dITP/XTP_pyrophosphatase"/>
</dbReference>
<comment type="subunit">
    <text evidence="3">Homodimer.</text>
</comment>
<evidence type="ECO:0000256" key="10">
    <source>
        <dbReference type="ARBA" id="ARBA00052017"/>
    </source>
</evidence>
<comment type="catalytic activity">
    <reaction evidence="10">
        <text>XTP + H2O = XMP + diphosphate + H(+)</text>
        <dbReference type="Rhea" id="RHEA:28610"/>
        <dbReference type="ChEBI" id="CHEBI:15377"/>
        <dbReference type="ChEBI" id="CHEBI:15378"/>
        <dbReference type="ChEBI" id="CHEBI:33019"/>
        <dbReference type="ChEBI" id="CHEBI:57464"/>
        <dbReference type="ChEBI" id="CHEBI:61314"/>
        <dbReference type="EC" id="3.6.1.66"/>
    </reaction>
</comment>
<keyword evidence="6 17" id="KW-0378">Hydrolase</keyword>
<gene>
    <name evidence="18" type="ORF">FA10DRAFT_89233</name>
</gene>
<protein>
    <recommendedName>
        <fullName evidence="12">dITP/XTP pyrophosphatase</fullName>
        <ecNumber evidence="11">3.6.1.66</ecNumber>
    </recommendedName>
    <alternativeName>
        <fullName evidence="13">Non-canonical purine NTP pyrophosphatase</fullName>
    </alternativeName>
    <alternativeName>
        <fullName evidence="14">Non-standard purine NTP pyrophosphatase</fullName>
    </alternativeName>
    <alternativeName>
        <fullName evidence="16">Nucleoside-triphosphate diphosphatase</fullName>
    </alternativeName>
    <alternativeName>
        <fullName evidence="15">Nucleoside-triphosphate pyrophosphatase</fullName>
    </alternativeName>
</protein>
<dbReference type="GO" id="GO:0017111">
    <property type="term" value="F:ribonucleoside triphosphate phosphatase activity"/>
    <property type="evidence" value="ECO:0007669"/>
    <property type="project" value="InterPro"/>
</dbReference>
<dbReference type="InterPro" id="IPR002637">
    <property type="entry name" value="RdgB/HAM1"/>
</dbReference>
<dbReference type="NCBIfam" id="TIGR00042">
    <property type="entry name" value="RdgB/HAM1 family non-canonical purine NTP pyrophosphatase"/>
    <property type="match status" value="1"/>
</dbReference>
<dbReference type="HAMAP" id="MF_01405">
    <property type="entry name" value="Non_canon_purine_NTPase"/>
    <property type="match status" value="1"/>
</dbReference>
<dbReference type="GO" id="GO:0005829">
    <property type="term" value="C:cytosol"/>
    <property type="evidence" value="ECO:0007669"/>
    <property type="project" value="TreeGrafter"/>
</dbReference>
<dbReference type="SUPFAM" id="SSF52972">
    <property type="entry name" value="ITPase-like"/>
    <property type="match status" value="1"/>
</dbReference>
<organism evidence="18 19">
    <name type="scientific">Acaromyces ingoldii</name>
    <dbReference type="NCBI Taxonomy" id="215250"/>
    <lineage>
        <taxon>Eukaryota</taxon>
        <taxon>Fungi</taxon>
        <taxon>Dikarya</taxon>
        <taxon>Basidiomycota</taxon>
        <taxon>Ustilaginomycotina</taxon>
        <taxon>Exobasidiomycetes</taxon>
        <taxon>Exobasidiales</taxon>
        <taxon>Cryptobasidiaceae</taxon>
        <taxon>Acaromyces</taxon>
    </lineage>
</organism>
<dbReference type="GO" id="GO:0046872">
    <property type="term" value="F:metal ion binding"/>
    <property type="evidence" value="ECO:0007669"/>
    <property type="project" value="UniProtKB-KW"/>
</dbReference>
<evidence type="ECO:0000256" key="7">
    <source>
        <dbReference type="ARBA" id="ARBA00022842"/>
    </source>
</evidence>
<evidence type="ECO:0000256" key="12">
    <source>
        <dbReference type="ARBA" id="ARBA00071289"/>
    </source>
</evidence>
<dbReference type="GeneID" id="37047674"/>
<dbReference type="GO" id="GO:0009146">
    <property type="term" value="P:purine nucleoside triphosphate catabolic process"/>
    <property type="evidence" value="ECO:0007669"/>
    <property type="project" value="UniProtKB-ARBA"/>
</dbReference>
<keyword evidence="7" id="KW-0460">Magnesium</keyword>
<dbReference type="STRING" id="215250.A0A316YSB8"/>
<evidence type="ECO:0000256" key="9">
    <source>
        <dbReference type="ARBA" id="ARBA00051875"/>
    </source>
</evidence>
<accession>A0A316YSB8</accession>
<proteinExistence type="inferred from homology"/>
<evidence type="ECO:0000256" key="2">
    <source>
        <dbReference type="ARBA" id="ARBA00008023"/>
    </source>
</evidence>
<evidence type="ECO:0000256" key="8">
    <source>
        <dbReference type="ARBA" id="ARBA00023080"/>
    </source>
</evidence>
<evidence type="ECO:0000256" key="5">
    <source>
        <dbReference type="ARBA" id="ARBA00022741"/>
    </source>
</evidence>